<reference evidence="3" key="1">
    <citation type="submission" date="2008-07" db="EMBL/GenBank/DDBJ databases">
        <title>Annotation of Ajellomyces capsulatus strain H88.</title>
        <authorList>
            <person name="Champion M."/>
            <person name="Cuomo C."/>
            <person name="Ma L.-J."/>
            <person name="Henn M.R."/>
            <person name="Sil A."/>
            <person name="Goldman B."/>
            <person name="Young S.K."/>
            <person name="Kodira C.D."/>
            <person name="Zeng Q."/>
            <person name="Koehrsen M."/>
            <person name="Alvarado L."/>
            <person name="Berlin A."/>
            <person name="Borenstein D."/>
            <person name="Chen Z."/>
            <person name="Engels R."/>
            <person name="Freedman E."/>
            <person name="Gellesch M."/>
            <person name="Goldberg J."/>
            <person name="Griggs A."/>
            <person name="Gujja S."/>
            <person name="Heiman D."/>
            <person name="Hepburn T."/>
            <person name="Howarth C."/>
            <person name="Jen D."/>
            <person name="Larson L."/>
            <person name="Lewis B."/>
            <person name="Mehta T."/>
            <person name="Park D."/>
            <person name="Pearson M."/>
            <person name="Roberts A."/>
            <person name="Saif S."/>
            <person name="Shea T."/>
            <person name="Shenoy N."/>
            <person name="Sisk P."/>
            <person name="Stolte C."/>
            <person name="Sykes S."/>
            <person name="Walk T."/>
            <person name="White J."/>
            <person name="Yandava C."/>
            <person name="Klein B."/>
            <person name="McEwen J.G."/>
            <person name="Puccia R."/>
            <person name="Goldman G.H."/>
            <person name="Felipe M.S."/>
            <person name="Nino-Vega G."/>
            <person name="San-Blas G."/>
            <person name="Taylor J."/>
            <person name="Mendoza L."/>
            <person name="Galagan J."/>
            <person name="Nusbaum C."/>
            <person name="Birren B."/>
        </authorList>
    </citation>
    <scope>NUCLEOTIDE SEQUENCE [LARGE SCALE GENOMIC DNA]</scope>
    <source>
        <strain evidence="3">H88</strain>
    </source>
</reference>
<dbReference type="AlphaFoldDB" id="F0U861"/>
<sequence>MKPAWALCVIVPEHAPKGAENVGRRDADVTVSPATQQACTQWIETTRQGIRKQTTFDRLAIRSGQRDEHKINERAVPLSDNHKQQGVLNFKSQVLYYCLCSGCVLFSPVVLYVKILLPTCPVAPRSRHAVDHIAEDQLDGVFAKWVKQLLATSPENLAMNLASEHLGRRAKRACQWETGAFNVCCRVQFYDDTPEVIVRFSSLGRTIFRAEKVANEVAVIQYLRRHTTIPVPEVHGSGKTWTGPYIILTYIEGVPLSNVLKVPRVEGRPVLNPKISERALRRAYQEMAKLLLELSKAKFPKIGSLTEGPDGEFTVSRRPFTFNMNELSTSANSPPHVLPHPDAIFETAADYFKSLATQHMLHFLPQRNDAITYEADCRKKFVARCLFSKVVQRIQFHEGPFQLYCDDFRPSNVLVDLKNFRIAAAIDWEYTYVAPTEFSSVAPWWLLLQAPEDWESDLMEFLTRYKPRFHLFLDALRGAESDMISDGTLLESQRLSPRMGESLDNGLFWVCLAARLSSMFDKIYWTFIDKTYYGEFTSLEDRLQYLDQEERNKMDAIYPIKMKQAEDGKIDPHYSLDDIMEL</sequence>
<evidence type="ECO:0000313" key="2">
    <source>
        <dbReference type="EMBL" id="EGC41674.1"/>
    </source>
</evidence>
<dbReference type="InterPro" id="IPR002575">
    <property type="entry name" value="Aminoglycoside_PTrfase"/>
</dbReference>
<dbReference type="OrthoDB" id="4132742at2759"/>
<dbReference type="InterPro" id="IPR051678">
    <property type="entry name" value="AGP_Transferase"/>
</dbReference>
<dbReference type="PANTHER" id="PTHR21310">
    <property type="entry name" value="AMINOGLYCOSIDE PHOSPHOTRANSFERASE-RELATED-RELATED"/>
    <property type="match status" value="1"/>
</dbReference>
<name>F0U861_AJEC8</name>
<dbReference type="VEuPathDB" id="FungiDB:I7I53_07355"/>
<dbReference type="PANTHER" id="PTHR21310:SF37">
    <property type="entry name" value="AMINOGLYCOSIDE PHOSPHOTRANSFERASE DOMAIN-CONTAINING PROTEIN"/>
    <property type="match status" value="1"/>
</dbReference>
<feature type="domain" description="Aminoglycoside phosphotransferase" evidence="1">
    <location>
        <begin position="191"/>
        <end position="435"/>
    </location>
</feature>
<dbReference type="HOGENOM" id="CLU_028906_4_0_1"/>
<organism evidence="3">
    <name type="scientific">Ajellomyces capsulatus (strain H88)</name>
    <name type="common">Darling's disease fungus</name>
    <name type="synonym">Histoplasma capsulatum</name>
    <dbReference type="NCBI Taxonomy" id="544711"/>
    <lineage>
        <taxon>Eukaryota</taxon>
        <taxon>Fungi</taxon>
        <taxon>Dikarya</taxon>
        <taxon>Ascomycota</taxon>
        <taxon>Pezizomycotina</taxon>
        <taxon>Eurotiomycetes</taxon>
        <taxon>Eurotiomycetidae</taxon>
        <taxon>Onygenales</taxon>
        <taxon>Ajellomycetaceae</taxon>
        <taxon>Histoplasma</taxon>
    </lineage>
</organism>
<dbReference type="Proteomes" id="UP000008142">
    <property type="component" value="Unassembled WGS sequence"/>
</dbReference>
<protein>
    <submittedName>
        <fullName evidence="2">Phosphotransferase enzyme family protein</fullName>
    </submittedName>
</protein>
<dbReference type="SUPFAM" id="SSF56112">
    <property type="entry name" value="Protein kinase-like (PK-like)"/>
    <property type="match status" value="1"/>
</dbReference>
<keyword evidence="2" id="KW-0808">Transferase</keyword>
<evidence type="ECO:0000259" key="1">
    <source>
        <dbReference type="Pfam" id="PF01636"/>
    </source>
</evidence>
<gene>
    <name evidence="2" type="ORF">HCEG_01036</name>
</gene>
<dbReference type="GO" id="GO:0016740">
    <property type="term" value="F:transferase activity"/>
    <property type="evidence" value="ECO:0007669"/>
    <property type="project" value="UniProtKB-KW"/>
</dbReference>
<proteinExistence type="predicted"/>
<dbReference type="OMA" id="YWTFIDE"/>
<accession>F0U861</accession>
<dbReference type="EMBL" id="DS990636">
    <property type="protein sequence ID" value="EGC41674.1"/>
    <property type="molecule type" value="Genomic_DNA"/>
</dbReference>
<dbReference type="STRING" id="544711.F0U861"/>
<dbReference type="InterPro" id="IPR011009">
    <property type="entry name" value="Kinase-like_dom_sf"/>
</dbReference>
<evidence type="ECO:0000313" key="3">
    <source>
        <dbReference type="Proteomes" id="UP000008142"/>
    </source>
</evidence>
<dbReference type="Pfam" id="PF01636">
    <property type="entry name" value="APH"/>
    <property type="match status" value="1"/>
</dbReference>